<name>A0A091BJF0_9GAMM</name>
<dbReference type="eggNOG" id="COG0484">
    <property type="taxonomic scope" value="Bacteria"/>
</dbReference>
<dbReference type="GO" id="GO:0005737">
    <property type="term" value="C:cytoplasm"/>
    <property type="evidence" value="ECO:0007669"/>
    <property type="project" value="TreeGrafter"/>
</dbReference>
<dbReference type="InterPro" id="IPR008971">
    <property type="entry name" value="HSP40/DnaJ_pept-bd"/>
</dbReference>
<dbReference type="AlphaFoldDB" id="A0A091BJF0"/>
<dbReference type="PROSITE" id="PS00636">
    <property type="entry name" value="DNAJ_1"/>
    <property type="match status" value="1"/>
</dbReference>
<sequence length="291" mass="31766">MQFKDYYDTLGVEPTAGEAEIKTAYRRLARKYHPDVSKEKGAEERFKAINEAYEVLRDKEKRAAYDQLKAQGYRPGEEFRPPPDFGAGGFGGNGFRFEQDFGGGGFSDFFESLFGGRGPGRGRPGPPGDTRAKLAIPLELAYAGGKQRIEVDGRKLEVNIPAGIQPGQVIRLAGQGQRGADLKLEIDYRPHGEFEVDGRNVLYTLPLAPWQAALGATVSVPTLGGAVELRVPADSDTGRKLRLRGRGLPGKPAAGDQIVEIEVRAPKAATEAQKALYRQMSEAFDFDPRKA</sequence>
<proteinExistence type="predicted"/>
<dbReference type="GO" id="GO:0051082">
    <property type="term" value="F:unfolded protein binding"/>
    <property type="evidence" value="ECO:0007669"/>
    <property type="project" value="InterPro"/>
</dbReference>
<dbReference type="Gene3D" id="2.60.260.20">
    <property type="entry name" value="Urease metallochaperone UreE, N-terminal domain"/>
    <property type="match status" value="2"/>
</dbReference>
<evidence type="ECO:0000313" key="3">
    <source>
        <dbReference type="EMBL" id="KFN51682.1"/>
    </source>
</evidence>
<dbReference type="EMBL" id="AVCH01000052">
    <property type="protein sequence ID" value="KFN51682.1"/>
    <property type="molecule type" value="Genomic_DNA"/>
</dbReference>
<dbReference type="SUPFAM" id="SSF46565">
    <property type="entry name" value="Chaperone J-domain"/>
    <property type="match status" value="1"/>
</dbReference>
<dbReference type="InterPro" id="IPR036869">
    <property type="entry name" value="J_dom_sf"/>
</dbReference>
<dbReference type="PRINTS" id="PR00625">
    <property type="entry name" value="JDOMAIN"/>
</dbReference>
<reference evidence="3 4" key="1">
    <citation type="submission" date="2013-09" db="EMBL/GenBank/DDBJ databases">
        <title>Genome sequencing of Arenimonas malthae.</title>
        <authorList>
            <person name="Chen F."/>
            <person name="Wang G."/>
        </authorList>
    </citation>
    <scope>NUCLEOTIDE SEQUENCE [LARGE SCALE GENOMIC DNA]</scope>
    <source>
        <strain evidence="3 4">CC-JY-1</strain>
    </source>
</reference>
<keyword evidence="4" id="KW-1185">Reference proteome</keyword>
<dbReference type="FunFam" id="2.60.260.20:FF:000013">
    <property type="entry name" value="DnaJ subfamily B member 11"/>
    <property type="match status" value="1"/>
</dbReference>
<dbReference type="OrthoDB" id="9779889at2"/>
<dbReference type="SUPFAM" id="SSF49493">
    <property type="entry name" value="HSP40/DnaJ peptide-binding domain"/>
    <property type="match status" value="2"/>
</dbReference>
<dbReference type="Pfam" id="PF00226">
    <property type="entry name" value="DnaJ"/>
    <property type="match status" value="1"/>
</dbReference>
<evidence type="ECO:0000313" key="4">
    <source>
        <dbReference type="Proteomes" id="UP000029392"/>
    </source>
</evidence>
<evidence type="ECO:0000259" key="2">
    <source>
        <dbReference type="PROSITE" id="PS50076"/>
    </source>
</evidence>
<accession>A0A091BJF0</accession>
<dbReference type="SMART" id="SM00271">
    <property type="entry name" value="DnaJ"/>
    <property type="match status" value="1"/>
</dbReference>
<feature type="domain" description="J" evidence="2">
    <location>
        <begin position="5"/>
        <end position="69"/>
    </location>
</feature>
<dbReference type="RefSeq" id="WP_043800821.1">
    <property type="nucleotide sequence ID" value="NZ_AVCH01000052.1"/>
</dbReference>
<protein>
    <recommendedName>
        <fullName evidence="2">J domain-containing protein</fullName>
    </recommendedName>
</protein>
<organism evidence="3 4">
    <name type="scientific">Arenimonas malthae CC-JY-1</name>
    <dbReference type="NCBI Taxonomy" id="1384054"/>
    <lineage>
        <taxon>Bacteria</taxon>
        <taxon>Pseudomonadati</taxon>
        <taxon>Pseudomonadota</taxon>
        <taxon>Gammaproteobacteria</taxon>
        <taxon>Lysobacterales</taxon>
        <taxon>Lysobacteraceae</taxon>
        <taxon>Arenimonas</taxon>
    </lineage>
</organism>
<dbReference type="PATRIC" id="fig|1384054.3.peg.657"/>
<dbReference type="CDD" id="cd06257">
    <property type="entry name" value="DnaJ"/>
    <property type="match status" value="1"/>
</dbReference>
<gene>
    <name evidence="3" type="ORF">N790_14465</name>
</gene>
<dbReference type="CDD" id="cd10747">
    <property type="entry name" value="DnaJ_C"/>
    <property type="match status" value="1"/>
</dbReference>
<dbReference type="PANTHER" id="PTHR43096:SF52">
    <property type="entry name" value="DNAJ HOMOLOG 1, MITOCHONDRIAL-RELATED"/>
    <property type="match status" value="1"/>
</dbReference>
<evidence type="ECO:0000256" key="1">
    <source>
        <dbReference type="ARBA" id="ARBA00023186"/>
    </source>
</evidence>
<dbReference type="PANTHER" id="PTHR43096">
    <property type="entry name" value="DNAJ HOMOLOG 1, MITOCHONDRIAL-RELATED"/>
    <property type="match status" value="1"/>
</dbReference>
<dbReference type="Proteomes" id="UP000029392">
    <property type="component" value="Unassembled WGS sequence"/>
</dbReference>
<dbReference type="Gene3D" id="1.10.287.110">
    <property type="entry name" value="DnaJ domain"/>
    <property type="match status" value="1"/>
</dbReference>
<dbReference type="Pfam" id="PF01556">
    <property type="entry name" value="DnaJ_C"/>
    <property type="match status" value="1"/>
</dbReference>
<dbReference type="InterPro" id="IPR018253">
    <property type="entry name" value="DnaJ_domain_CS"/>
</dbReference>
<comment type="caution">
    <text evidence="3">The sequence shown here is derived from an EMBL/GenBank/DDBJ whole genome shotgun (WGS) entry which is preliminary data.</text>
</comment>
<dbReference type="GO" id="GO:0042026">
    <property type="term" value="P:protein refolding"/>
    <property type="evidence" value="ECO:0007669"/>
    <property type="project" value="TreeGrafter"/>
</dbReference>
<dbReference type="InterPro" id="IPR002939">
    <property type="entry name" value="DnaJ_C"/>
</dbReference>
<keyword evidence="1" id="KW-0143">Chaperone</keyword>
<dbReference type="STRING" id="1384054.N790_14465"/>
<dbReference type="PROSITE" id="PS50076">
    <property type="entry name" value="DNAJ_2"/>
    <property type="match status" value="1"/>
</dbReference>
<dbReference type="InterPro" id="IPR001623">
    <property type="entry name" value="DnaJ_domain"/>
</dbReference>